<evidence type="ECO:0000313" key="9">
    <source>
        <dbReference type="Proteomes" id="UP000613840"/>
    </source>
</evidence>
<dbReference type="EMBL" id="BMMZ01000009">
    <property type="protein sequence ID" value="GGL73801.1"/>
    <property type="molecule type" value="Genomic_DNA"/>
</dbReference>
<dbReference type="AlphaFoldDB" id="A0A917SFM6"/>
<feature type="transmembrane region" description="Helical" evidence="6">
    <location>
        <begin position="92"/>
        <end position="110"/>
    </location>
</feature>
<accession>A0A917SFM6</accession>
<feature type="transmembrane region" description="Helical" evidence="6">
    <location>
        <begin position="419"/>
        <end position="438"/>
    </location>
</feature>
<evidence type="ECO:0000256" key="6">
    <source>
        <dbReference type="SAM" id="Phobius"/>
    </source>
</evidence>
<evidence type="ECO:0000256" key="5">
    <source>
        <dbReference type="ARBA" id="ARBA00023136"/>
    </source>
</evidence>
<name>A0A917SFM6_9ACTN</name>
<sequence>MRIEEAESEQELEEEAEHVSGNQATLWLLAVGLGALVVSLAQSLLVPVLADLPKQLNSDTATVQWLLTATLLVSAVAVPLLGRLGDMWGKRLMLLVAIGAMVVGSLITAVSDNVFVLIVGRAIQGVSSGAIPLGISLLATLLPKKRRASGMATISAMLGVGGALGLPFAGLIAEHGDFHTLFWVTAIAAAVAFAGILFFVPESHDPAGGRIDILGALLLAGALVALLLPLSEGSDWGWGSTRVIWLFVASAALFAAFGLWEARHHDPLVDLSSLGRRPILLTNIASLFIGFALFASLIGTATYVEMPKETGYGFASTTLVAGLTMLPSGLCMLVFAPVAARLINSIGGGRTLAIGGVIVAIGWTLRVFVHADLWQVIVGSTVVGIGTGIGYAAMPALISANTPHTELASANGVNTVVRSLGSSLASALGGSIFASFTLTLGSTVLPSLTAYRVLFTICGASALIAAALALLVPHRQDGAIVS</sequence>
<feature type="transmembrane region" description="Helical" evidence="6">
    <location>
        <begin position="243"/>
        <end position="260"/>
    </location>
</feature>
<feature type="transmembrane region" description="Helical" evidence="6">
    <location>
        <begin position="122"/>
        <end position="142"/>
    </location>
</feature>
<dbReference type="CDD" id="cd17504">
    <property type="entry name" value="MFS_MMR_MDR_like"/>
    <property type="match status" value="1"/>
</dbReference>
<protein>
    <submittedName>
        <fullName evidence="8">MFS transporter</fullName>
    </submittedName>
</protein>
<comment type="subcellular location">
    <subcellularLocation>
        <location evidence="1">Cell membrane</location>
        <topology evidence="1">Multi-pass membrane protein</topology>
    </subcellularLocation>
</comment>
<dbReference type="GO" id="GO:0005886">
    <property type="term" value="C:plasma membrane"/>
    <property type="evidence" value="ECO:0007669"/>
    <property type="project" value="UniProtKB-SubCell"/>
</dbReference>
<reference evidence="8" key="2">
    <citation type="submission" date="2020-09" db="EMBL/GenBank/DDBJ databases">
        <authorList>
            <person name="Sun Q."/>
            <person name="Zhou Y."/>
        </authorList>
    </citation>
    <scope>NUCLEOTIDE SEQUENCE</scope>
    <source>
        <strain evidence="8">CGMCC 4.7306</strain>
    </source>
</reference>
<evidence type="ECO:0000256" key="4">
    <source>
        <dbReference type="ARBA" id="ARBA00022989"/>
    </source>
</evidence>
<dbReference type="SUPFAM" id="SSF103473">
    <property type="entry name" value="MFS general substrate transporter"/>
    <property type="match status" value="2"/>
</dbReference>
<feature type="transmembrane region" description="Helical" evidence="6">
    <location>
        <begin position="450"/>
        <end position="472"/>
    </location>
</feature>
<evidence type="ECO:0000256" key="1">
    <source>
        <dbReference type="ARBA" id="ARBA00004651"/>
    </source>
</evidence>
<keyword evidence="3 6" id="KW-0812">Transmembrane</keyword>
<evidence type="ECO:0000313" key="8">
    <source>
        <dbReference type="EMBL" id="GGL73801.1"/>
    </source>
</evidence>
<dbReference type="Gene3D" id="1.20.1250.20">
    <property type="entry name" value="MFS general substrate transporter like domains"/>
    <property type="match status" value="2"/>
</dbReference>
<feature type="domain" description="Major facilitator superfamily (MFS) profile" evidence="7">
    <location>
        <begin position="27"/>
        <end position="477"/>
    </location>
</feature>
<feature type="transmembrane region" description="Helical" evidence="6">
    <location>
        <begin position="211"/>
        <end position="231"/>
    </location>
</feature>
<gene>
    <name evidence="8" type="ORF">GCM10011575_35180</name>
</gene>
<evidence type="ECO:0000256" key="2">
    <source>
        <dbReference type="ARBA" id="ARBA00022448"/>
    </source>
</evidence>
<dbReference type="GO" id="GO:0022857">
    <property type="term" value="F:transmembrane transporter activity"/>
    <property type="evidence" value="ECO:0007669"/>
    <property type="project" value="InterPro"/>
</dbReference>
<dbReference type="InterPro" id="IPR020846">
    <property type="entry name" value="MFS_dom"/>
</dbReference>
<feature type="transmembrane region" description="Helical" evidence="6">
    <location>
        <begin position="377"/>
        <end position="398"/>
    </location>
</feature>
<feature type="transmembrane region" description="Helical" evidence="6">
    <location>
        <begin position="280"/>
        <end position="299"/>
    </location>
</feature>
<dbReference type="InterPro" id="IPR036259">
    <property type="entry name" value="MFS_trans_sf"/>
</dbReference>
<evidence type="ECO:0000259" key="7">
    <source>
        <dbReference type="PROSITE" id="PS50850"/>
    </source>
</evidence>
<dbReference type="PROSITE" id="PS50850">
    <property type="entry name" value="MFS"/>
    <property type="match status" value="1"/>
</dbReference>
<keyword evidence="9" id="KW-1185">Reference proteome</keyword>
<feature type="transmembrane region" description="Helical" evidence="6">
    <location>
        <begin position="352"/>
        <end position="371"/>
    </location>
</feature>
<dbReference type="Proteomes" id="UP000613840">
    <property type="component" value="Unassembled WGS sequence"/>
</dbReference>
<dbReference type="RefSeq" id="WP_188896678.1">
    <property type="nucleotide sequence ID" value="NZ_BMMZ01000009.1"/>
</dbReference>
<evidence type="ECO:0000256" key="3">
    <source>
        <dbReference type="ARBA" id="ARBA00022692"/>
    </source>
</evidence>
<feature type="transmembrane region" description="Helical" evidence="6">
    <location>
        <begin position="319"/>
        <end position="340"/>
    </location>
</feature>
<keyword evidence="5 6" id="KW-0472">Membrane</keyword>
<feature type="transmembrane region" description="Helical" evidence="6">
    <location>
        <begin position="154"/>
        <end position="172"/>
    </location>
</feature>
<dbReference type="PANTHER" id="PTHR42718">
    <property type="entry name" value="MAJOR FACILITATOR SUPERFAMILY MULTIDRUG TRANSPORTER MFSC"/>
    <property type="match status" value="1"/>
</dbReference>
<proteinExistence type="predicted"/>
<organism evidence="8 9">
    <name type="scientific">Microlunatus endophyticus</name>
    <dbReference type="NCBI Taxonomy" id="1716077"/>
    <lineage>
        <taxon>Bacteria</taxon>
        <taxon>Bacillati</taxon>
        <taxon>Actinomycetota</taxon>
        <taxon>Actinomycetes</taxon>
        <taxon>Propionibacteriales</taxon>
        <taxon>Propionibacteriaceae</taxon>
        <taxon>Microlunatus</taxon>
    </lineage>
</organism>
<dbReference type="Pfam" id="PF07690">
    <property type="entry name" value="MFS_1"/>
    <property type="match status" value="1"/>
</dbReference>
<feature type="transmembrane region" description="Helical" evidence="6">
    <location>
        <begin position="178"/>
        <end position="199"/>
    </location>
</feature>
<comment type="caution">
    <text evidence="8">The sequence shown here is derived from an EMBL/GenBank/DDBJ whole genome shotgun (WGS) entry which is preliminary data.</text>
</comment>
<dbReference type="InterPro" id="IPR011701">
    <property type="entry name" value="MFS"/>
</dbReference>
<keyword evidence="4 6" id="KW-1133">Transmembrane helix</keyword>
<feature type="transmembrane region" description="Helical" evidence="6">
    <location>
        <begin position="62"/>
        <end position="80"/>
    </location>
</feature>
<dbReference type="PANTHER" id="PTHR42718:SF9">
    <property type="entry name" value="MAJOR FACILITATOR SUPERFAMILY MULTIDRUG TRANSPORTER MFSC"/>
    <property type="match status" value="1"/>
</dbReference>
<feature type="transmembrane region" description="Helical" evidence="6">
    <location>
        <begin position="26"/>
        <end position="50"/>
    </location>
</feature>
<keyword evidence="2" id="KW-0813">Transport</keyword>
<reference evidence="8" key="1">
    <citation type="journal article" date="2014" name="Int. J. Syst. Evol. Microbiol.">
        <title>Complete genome sequence of Corynebacterium casei LMG S-19264T (=DSM 44701T), isolated from a smear-ripened cheese.</title>
        <authorList>
            <consortium name="US DOE Joint Genome Institute (JGI-PGF)"/>
            <person name="Walter F."/>
            <person name="Albersmeier A."/>
            <person name="Kalinowski J."/>
            <person name="Ruckert C."/>
        </authorList>
    </citation>
    <scope>NUCLEOTIDE SEQUENCE</scope>
    <source>
        <strain evidence="8">CGMCC 4.7306</strain>
    </source>
</reference>